<dbReference type="CDD" id="cd01858">
    <property type="entry name" value="NGP_1"/>
    <property type="match status" value="1"/>
</dbReference>
<comment type="function">
    <text evidence="5">GTPase that associates with pre-60S ribosomal subunits in the nucleolus and is required for their nuclear export and maturation. May promote cell proliferation possibly by increasing p53/TP53 protein levels, and consequently those of its downstream product CDKN1A/p21, and decreasing RPL23A protein levels.</text>
</comment>
<dbReference type="InterPro" id="IPR012971">
    <property type="entry name" value="NOG2_N_dom"/>
</dbReference>
<dbReference type="STRING" id="400727.A0A2T7NQA5"/>
<dbReference type="PANTHER" id="PTHR11089:SF9">
    <property type="entry name" value="NUCLEOLAR GTP-BINDING PROTEIN 2"/>
    <property type="match status" value="1"/>
</dbReference>
<sequence length="581" mass="65674">MAHLNLFNTSSSPRDKTGRIIRAAPFQGTLPSGTVARIEPNRRWFGNTRVIGQAALQSFQEEMAKVKNDPYRVIMKQTKLPITLLNERAKHARTHVLETESFEQTFGPKAQRKRPKLQDSSLEVIDSSDVLIQVLDARDPLGTRCYQVEKYLKREKPHKHLIFVLNKVDLIPVWVTQKWVALLSSEHPTMAFHASLTNPFGKGALINLLRQFGKLHVDKKQISVGFIGYPNVGKSSIINALKAKKVCNVAPIAGETKVWQYVTLMKRIYLVDCPGIVYPTGATPTECVLKGVVRIENVQTPEIYIGPMLERVKEDYIKQTYKISAWESPEEFLEKLARRSGRLLKGGEPDIGTAAKMVLNDFQRGKIPYFVQPPASEGEDKKSAETEEIQTPAVTQDLSKIVVEPTYSSNDVRSKKKKVYAASKLASHAFLAPLKMKADKLQRDINRLKKMKEKQEKKGCKTVWTASGHVTVTQDKRPRTVDHKGGSRIQHTGANPVYTITGSKDVVTVDVISPASVKSTISSSGQAKKQVKRKRQKENEDEQQEARLTSKMRRRAEREAKSEKELNFYNRVDVKNRRARR</sequence>
<keyword evidence="4 7" id="KW-0539">Nucleus</keyword>
<feature type="region of interest" description="Disordered" evidence="9">
    <location>
        <begin position="476"/>
        <end position="495"/>
    </location>
</feature>
<comment type="caution">
    <text evidence="11">The sequence shown here is derived from an EMBL/GenBank/DDBJ whole genome shotgun (WGS) entry which is preliminary data.</text>
</comment>
<feature type="compositionally biased region" description="Basic and acidic residues" evidence="9">
    <location>
        <begin position="476"/>
        <end position="485"/>
    </location>
</feature>
<evidence type="ECO:0000256" key="3">
    <source>
        <dbReference type="ARBA" id="ARBA00023134"/>
    </source>
</evidence>
<dbReference type="InterPro" id="IPR027417">
    <property type="entry name" value="P-loop_NTPase"/>
</dbReference>
<dbReference type="InterPro" id="IPR050755">
    <property type="entry name" value="TRAFAC_YlqF/YawG_RiboMat"/>
</dbReference>
<name>A0A2T7NQA5_POMCA</name>
<evidence type="ECO:0000256" key="1">
    <source>
        <dbReference type="ARBA" id="ARBA00004604"/>
    </source>
</evidence>
<feature type="compositionally biased region" description="Polar residues" evidence="9">
    <location>
        <begin position="517"/>
        <end position="527"/>
    </location>
</feature>
<evidence type="ECO:0000313" key="12">
    <source>
        <dbReference type="Proteomes" id="UP000245119"/>
    </source>
</evidence>
<dbReference type="InterPro" id="IPR023179">
    <property type="entry name" value="GTP-bd_ortho_bundle_sf"/>
</dbReference>
<feature type="compositionally biased region" description="Basic and acidic residues" evidence="9">
    <location>
        <begin position="556"/>
        <end position="581"/>
    </location>
</feature>
<evidence type="ECO:0000256" key="8">
    <source>
        <dbReference type="SAM" id="Coils"/>
    </source>
</evidence>
<dbReference type="AlphaFoldDB" id="A0A2T7NQA5"/>
<dbReference type="Pfam" id="PF08153">
    <property type="entry name" value="NGP1NT"/>
    <property type="match status" value="1"/>
</dbReference>
<dbReference type="Gene3D" id="1.10.1580.10">
    <property type="match status" value="1"/>
</dbReference>
<keyword evidence="8" id="KW-0175">Coiled coil</keyword>
<gene>
    <name evidence="11" type="ORF">C0Q70_16619</name>
</gene>
<feature type="region of interest" description="Disordered" evidence="9">
    <location>
        <begin position="517"/>
        <end position="581"/>
    </location>
</feature>
<dbReference type="InterPro" id="IPR030378">
    <property type="entry name" value="G_CP_dom"/>
</dbReference>
<dbReference type="InterPro" id="IPR006073">
    <property type="entry name" value="GTP-bd"/>
</dbReference>
<evidence type="ECO:0000259" key="10">
    <source>
        <dbReference type="PROSITE" id="PS51721"/>
    </source>
</evidence>
<keyword evidence="3 7" id="KW-0342">GTP-binding</keyword>
<dbReference type="OrthoDB" id="444945at2759"/>
<dbReference type="Proteomes" id="UP000245119">
    <property type="component" value="Linkage Group LG10"/>
</dbReference>
<dbReference type="GO" id="GO:0005525">
    <property type="term" value="F:GTP binding"/>
    <property type="evidence" value="ECO:0007669"/>
    <property type="project" value="UniProtKB-KW"/>
</dbReference>
<dbReference type="PROSITE" id="PS51721">
    <property type="entry name" value="G_CP"/>
    <property type="match status" value="1"/>
</dbReference>
<accession>A0A2T7NQA5</accession>
<dbReference type="PANTHER" id="PTHR11089">
    <property type="entry name" value="GTP-BINDING PROTEIN-RELATED"/>
    <property type="match status" value="1"/>
</dbReference>
<evidence type="ECO:0000256" key="7">
    <source>
        <dbReference type="RuleBase" id="RU364023"/>
    </source>
</evidence>
<dbReference type="FunFam" id="1.10.1580.10:FF:000001">
    <property type="entry name" value="Nucleolar GTP-binding protein 2"/>
    <property type="match status" value="1"/>
</dbReference>
<feature type="coiled-coil region" evidence="8">
    <location>
        <begin position="431"/>
        <end position="458"/>
    </location>
</feature>
<dbReference type="Pfam" id="PF01926">
    <property type="entry name" value="MMR_HSR1"/>
    <property type="match status" value="1"/>
</dbReference>
<feature type="domain" description="CP-type G" evidence="10">
    <location>
        <begin position="109"/>
        <end position="279"/>
    </location>
</feature>
<evidence type="ECO:0000256" key="9">
    <source>
        <dbReference type="SAM" id="MobiDB-lite"/>
    </source>
</evidence>
<comment type="similarity">
    <text evidence="7">Belongs to the TRAFAC class YlqF/YawG GTPase family. NOG2 subfamily.</text>
</comment>
<evidence type="ECO:0000256" key="5">
    <source>
        <dbReference type="ARBA" id="ARBA00054763"/>
    </source>
</evidence>
<dbReference type="Gene3D" id="3.40.50.300">
    <property type="entry name" value="P-loop containing nucleotide triphosphate hydrolases"/>
    <property type="match status" value="1"/>
</dbReference>
<dbReference type="InterPro" id="IPR024929">
    <property type="entry name" value="GNL2_CP_dom"/>
</dbReference>
<organism evidence="11 12">
    <name type="scientific">Pomacea canaliculata</name>
    <name type="common">Golden apple snail</name>
    <dbReference type="NCBI Taxonomy" id="400727"/>
    <lineage>
        <taxon>Eukaryota</taxon>
        <taxon>Metazoa</taxon>
        <taxon>Spiralia</taxon>
        <taxon>Lophotrochozoa</taxon>
        <taxon>Mollusca</taxon>
        <taxon>Gastropoda</taxon>
        <taxon>Caenogastropoda</taxon>
        <taxon>Architaenioglossa</taxon>
        <taxon>Ampullarioidea</taxon>
        <taxon>Ampullariidae</taxon>
        <taxon>Pomacea</taxon>
    </lineage>
</organism>
<comment type="subunit">
    <text evidence="6">Interacts with LYAR and RPL23A. Interacts with the nuclear importin-beta receptor and, at a lower extent, with importin-alpha.</text>
</comment>
<dbReference type="EMBL" id="PZQS01000010">
    <property type="protein sequence ID" value="PVD23351.1"/>
    <property type="molecule type" value="Genomic_DNA"/>
</dbReference>
<dbReference type="PRINTS" id="PR00326">
    <property type="entry name" value="GTP1OBG"/>
</dbReference>
<evidence type="ECO:0000256" key="4">
    <source>
        <dbReference type="ARBA" id="ARBA00023242"/>
    </source>
</evidence>
<dbReference type="GO" id="GO:0005730">
    <property type="term" value="C:nucleolus"/>
    <property type="evidence" value="ECO:0007669"/>
    <property type="project" value="UniProtKB-SubCell"/>
</dbReference>
<proteinExistence type="inferred from homology"/>
<keyword evidence="12" id="KW-1185">Reference proteome</keyword>
<comment type="subcellular location">
    <subcellularLocation>
        <location evidence="1 7">Nucleus</location>
        <location evidence="1 7">Nucleolus</location>
    </subcellularLocation>
</comment>
<evidence type="ECO:0000256" key="6">
    <source>
        <dbReference type="ARBA" id="ARBA00065814"/>
    </source>
</evidence>
<evidence type="ECO:0000256" key="2">
    <source>
        <dbReference type="ARBA" id="ARBA00022741"/>
    </source>
</evidence>
<dbReference type="SUPFAM" id="SSF52540">
    <property type="entry name" value="P-loop containing nucleoside triphosphate hydrolases"/>
    <property type="match status" value="1"/>
</dbReference>
<protein>
    <recommendedName>
        <fullName evidence="7">Nucleolar GTP-binding protein 2</fullName>
    </recommendedName>
</protein>
<keyword evidence="2 7" id="KW-0547">Nucleotide-binding</keyword>
<reference evidence="11 12" key="1">
    <citation type="submission" date="2018-04" db="EMBL/GenBank/DDBJ databases">
        <title>The genome of golden apple snail Pomacea canaliculata provides insight into stress tolerance and invasive adaptation.</title>
        <authorList>
            <person name="Liu C."/>
            <person name="Liu B."/>
            <person name="Ren Y."/>
            <person name="Zhang Y."/>
            <person name="Wang H."/>
            <person name="Li S."/>
            <person name="Jiang F."/>
            <person name="Yin L."/>
            <person name="Zhang G."/>
            <person name="Qian W."/>
            <person name="Fan W."/>
        </authorList>
    </citation>
    <scope>NUCLEOTIDE SEQUENCE [LARGE SCALE GENOMIC DNA]</scope>
    <source>
        <strain evidence="11">SZHN2017</strain>
        <tissue evidence="11">Muscle</tissue>
    </source>
</reference>
<dbReference type="FunFam" id="3.40.50.300:FF:000559">
    <property type="entry name" value="Nuclear/nucleolar GTPase 2"/>
    <property type="match status" value="1"/>
</dbReference>
<evidence type="ECO:0000313" key="11">
    <source>
        <dbReference type="EMBL" id="PVD23351.1"/>
    </source>
</evidence>